<dbReference type="Pfam" id="PF00270">
    <property type="entry name" value="DEAD"/>
    <property type="match status" value="1"/>
</dbReference>
<dbReference type="GO" id="GO:0009432">
    <property type="term" value="P:SOS response"/>
    <property type="evidence" value="ECO:0007669"/>
    <property type="project" value="UniProtKB-UniRule"/>
</dbReference>
<evidence type="ECO:0000256" key="8">
    <source>
        <dbReference type="ARBA" id="ARBA00022806"/>
    </source>
</evidence>
<evidence type="ECO:0000259" key="17">
    <source>
        <dbReference type="PROSITE" id="PS50967"/>
    </source>
</evidence>
<sequence length="602" mass="66437">MGAVPLPAHSCRQILKDVFGYADFRRGQEAAMSAALSGRDVLCVMPTGSGKSLCFQVPALALGGLCIVVSPLMALMQDQVDSLRLAGVAAETINSSRSREENVASWRRVAAGAVRLLYLSPERLMTESMLAALSRLPVRLIAVDEAHCISQWGPAFRPDYEALSRLRPAFPNVPIMALTATADESTRADIAQRLFGGKVDEIVLGFDRPNIRLTVAPKQDWKKQLLAFVKDHKGQSGIIYCLSRKKTEETAEFLREHGVKALAYHAGMSAEQREAHQNAFMTEPYTVMAATIAFGMGIDKADVRYVFHTDLPASPESYYQEIGRAGRDGDAAEAYMLYGAGDITMRRRFIDEAESSDEHKRREHQRLGALLSYCEATSCRRQALLSYFGESAEPCGNCDACLEPAATFDATGEAWMVLDVIAKTGERYGATHIVDVLRGAATEKIENARHDQLNGYGSGKHRKKEEWRSLIRQLVAGGYLIHDVAGFGGLSLSPEGDQLLRGQKRFNARIEARARRREQSTDEPLSPARDDLFAALKRVRLELAQERGVPAYLIFPDRTLQEMARKAPRDLSEFASLNGVGKTKLQEFGAVFLEAVSGYLNR</sequence>
<dbReference type="Proteomes" id="UP000570514">
    <property type="component" value="Unassembled WGS sequence"/>
</dbReference>
<dbReference type="GO" id="GO:0016787">
    <property type="term" value="F:hydrolase activity"/>
    <property type="evidence" value="ECO:0007669"/>
    <property type="project" value="UniProtKB-KW"/>
</dbReference>
<dbReference type="SUPFAM" id="SSF47819">
    <property type="entry name" value="HRDC-like"/>
    <property type="match status" value="1"/>
</dbReference>
<dbReference type="GO" id="GO:0043590">
    <property type="term" value="C:bacterial nucleoid"/>
    <property type="evidence" value="ECO:0007669"/>
    <property type="project" value="TreeGrafter"/>
</dbReference>
<dbReference type="Pfam" id="PF00271">
    <property type="entry name" value="Helicase_C"/>
    <property type="match status" value="1"/>
</dbReference>
<keyword evidence="11" id="KW-0238">DNA-binding</keyword>
<comment type="similarity">
    <text evidence="3">Belongs to the helicase family. RecQ subfamily.</text>
</comment>
<dbReference type="GO" id="GO:0009378">
    <property type="term" value="F:four-way junction helicase activity"/>
    <property type="evidence" value="ECO:0007669"/>
    <property type="project" value="TreeGrafter"/>
</dbReference>
<evidence type="ECO:0000256" key="16">
    <source>
        <dbReference type="NCBIfam" id="TIGR01389"/>
    </source>
</evidence>
<dbReference type="NCBIfam" id="TIGR00614">
    <property type="entry name" value="recQ_fam"/>
    <property type="match status" value="1"/>
</dbReference>
<dbReference type="InterPro" id="IPR004589">
    <property type="entry name" value="DNA_helicase_ATP-dep_RecQ"/>
</dbReference>
<comment type="cofactor">
    <cofactor evidence="1">
        <name>Mg(2+)</name>
        <dbReference type="ChEBI" id="CHEBI:18420"/>
    </cofactor>
</comment>
<name>A0A846MY21_9PROT</name>
<dbReference type="InterPro" id="IPR036388">
    <property type="entry name" value="WH-like_DNA-bd_sf"/>
</dbReference>
<evidence type="ECO:0000256" key="9">
    <source>
        <dbReference type="ARBA" id="ARBA00022833"/>
    </source>
</evidence>
<evidence type="ECO:0000256" key="5">
    <source>
        <dbReference type="ARBA" id="ARBA00022741"/>
    </source>
</evidence>
<dbReference type="InterPro" id="IPR006293">
    <property type="entry name" value="DNA_helicase_ATP-dep_RecQ_bac"/>
</dbReference>
<keyword evidence="21" id="KW-1185">Reference proteome</keyword>
<organism evidence="20 21">
    <name type="scientific">Rhizomicrobium palustre</name>
    <dbReference type="NCBI Taxonomy" id="189966"/>
    <lineage>
        <taxon>Bacteria</taxon>
        <taxon>Pseudomonadati</taxon>
        <taxon>Pseudomonadota</taxon>
        <taxon>Alphaproteobacteria</taxon>
        <taxon>Micropepsales</taxon>
        <taxon>Micropepsaceae</taxon>
        <taxon>Rhizomicrobium</taxon>
    </lineage>
</organism>
<dbReference type="InterPro" id="IPR011545">
    <property type="entry name" value="DEAD/DEAH_box_helicase_dom"/>
</dbReference>
<evidence type="ECO:0000256" key="14">
    <source>
        <dbReference type="ARBA" id="ARBA00023235"/>
    </source>
</evidence>
<dbReference type="PROSITE" id="PS51192">
    <property type="entry name" value="HELICASE_ATP_BIND_1"/>
    <property type="match status" value="1"/>
</dbReference>
<dbReference type="PROSITE" id="PS50967">
    <property type="entry name" value="HRDC"/>
    <property type="match status" value="1"/>
</dbReference>
<dbReference type="GO" id="GO:0006260">
    <property type="term" value="P:DNA replication"/>
    <property type="evidence" value="ECO:0007669"/>
    <property type="project" value="InterPro"/>
</dbReference>
<evidence type="ECO:0000256" key="15">
    <source>
        <dbReference type="ARBA" id="ARBA00034617"/>
    </source>
</evidence>
<accession>A0A846MY21</accession>
<dbReference type="RefSeq" id="WP_167082671.1">
    <property type="nucleotide sequence ID" value="NZ_BAAADC010000001.1"/>
</dbReference>
<dbReference type="InterPro" id="IPR027417">
    <property type="entry name" value="P-loop_NTPase"/>
</dbReference>
<feature type="domain" description="Helicase ATP-binding" evidence="18">
    <location>
        <begin position="32"/>
        <end position="200"/>
    </location>
</feature>
<dbReference type="EMBL" id="JAASRM010000001">
    <property type="protein sequence ID" value="NIK88498.1"/>
    <property type="molecule type" value="Genomic_DNA"/>
</dbReference>
<dbReference type="Gene3D" id="1.10.10.10">
    <property type="entry name" value="Winged helix-like DNA-binding domain superfamily/Winged helix DNA-binding domain"/>
    <property type="match status" value="1"/>
</dbReference>
<dbReference type="InterPro" id="IPR036390">
    <property type="entry name" value="WH_DNA-bd_sf"/>
</dbReference>
<keyword evidence="13" id="KW-0234">DNA repair</keyword>
<evidence type="ECO:0000256" key="3">
    <source>
        <dbReference type="ARBA" id="ARBA00005446"/>
    </source>
</evidence>
<keyword evidence="14" id="KW-0413">Isomerase</keyword>
<keyword evidence="7 20" id="KW-0378">Hydrolase</keyword>
<dbReference type="GO" id="GO:0003677">
    <property type="term" value="F:DNA binding"/>
    <property type="evidence" value="ECO:0007669"/>
    <property type="project" value="UniProtKB-KW"/>
</dbReference>
<evidence type="ECO:0000256" key="13">
    <source>
        <dbReference type="ARBA" id="ARBA00023204"/>
    </source>
</evidence>
<keyword evidence="9" id="KW-0862">Zinc</keyword>
<dbReference type="InterPro" id="IPR001650">
    <property type="entry name" value="Helicase_C-like"/>
</dbReference>
<keyword evidence="4" id="KW-0479">Metal-binding</keyword>
<feature type="domain" description="HRDC" evidence="17">
    <location>
        <begin position="526"/>
        <end position="602"/>
    </location>
</feature>
<dbReference type="GO" id="GO:0005737">
    <property type="term" value="C:cytoplasm"/>
    <property type="evidence" value="ECO:0007669"/>
    <property type="project" value="TreeGrafter"/>
</dbReference>
<evidence type="ECO:0000256" key="1">
    <source>
        <dbReference type="ARBA" id="ARBA00001946"/>
    </source>
</evidence>
<protein>
    <recommendedName>
        <fullName evidence="16">DNA helicase RecQ</fullName>
        <ecNumber evidence="16">5.6.2.4</ecNumber>
    </recommendedName>
</protein>
<dbReference type="PANTHER" id="PTHR13710">
    <property type="entry name" value="DNA HELICASE RECQ FAMILY MEMBER"/>
    <property type="match status" value="1"/>
</dbReference>
<evidence type="ECO:0000313" key="21">
    <source>
        <dbReference type="Proteomes" id="UP000570514"/>
    </source>
</evidence>
<dbReference type="AlphaFoldDB" id="A0A846MY21"/>
<dbReference type="InterPro" id="IPR014001">
    <property type="entry name" value="Helicase_ATP-bd"/>
</dbReference>
<dbReference type="SMART" id="SM00956">
    <property type="entry name" value="RQC"/>
    <property type="match status" value="1"/>
</dbReference>
<dbReference type="Pfam" id="PF00570">
    <property type="entry name" value="HRDC"/>
    <property type="match status" value="1"/>
</dbReference>
<evidence type="ECO:0000313" key="20">
    <source>
        <dbReference type="EMBL" id="NIK88498.1"/>
    </source>
</evidence>
<keyword evidence="10" id="KW-0067">ATP-binding</keyword>
<dbReference type="SUPFAM" id="SSF52540">
    <property type="entry name" value="P-loop containing nucleoside triphosphate hydrolases"/>
    <property type="match status" value="1"/>
</dbReference>
<proteinExistence type="inferred from homology"/>
<dbReference type="InterPro" id="IPR032284">
    <property type="entry name" value="RecQ_Zn-bd"/>
</dbReference>
<comment type="caution">
    <text evidence="20">The sequence shown here is derived from an EMBL/GenBank/DDBJ whole genome shotgun (WGS) entry which is preliminary data.</text>
</comment>
<evidence type="ECO:0000256" key="12">
    <source>
        <dbReference type="ARBA" id="ARBA00023172"/>
    </source>
</evidence>
<dbReference type="InterPro" id="IPR018982">
    <property type="entry name" value="RQC_domain"/>
</dbReference>
<dbReference type="SMART" id="SM00487">
    <property type="entry name" value="DEXDc"/>
    <property type="match status" value="1"/>
</dbReference>
<dbReference type="Pfam" id="PF16124">
    <property type="entry name" value="RecQ_Zn_bind"/>
    <property type="match status" value="1"/>
</dbReference>
<dbReference type="SUPFAM" id="SSF46785">
    <property type="entry name" value="Winged helix' DNA-binding domain"/>
    <property type="match status" value="1"/>
</dbReference>
<keyword evidence="6" id="KW-0227">DNA damage</keyword>
<dbReference type="NCBIfam" id="TIGR01389">
    <property type="entry name" value="recQ"/>
    <property type="match status" value="1"/>
</dbReference>
<dbReference type="InterPro" id="IPR002121">
    <property type="entry name" value="HRDC_dom"/>
</dbReference>
<dbReference type="EC" id="5.6.2.4" evidence="16"/>
<dbReference type="SMART" id="SM00341">
    <property type="entry name" value="HRDC"/>
    <property type="match status" value="1"/>
</dbReference>
<dbReference type="GO" id="GO:0006281">
    <property type="term" value="P:DNA repair"/>
    <property type="evidence" value="ECO:0007669"/>
    <property type="project" value="UniProtKB-KW"/>
</dbReference>
<dbReference type="GO" id="GO:0006310">
    <property type="term" value="P:DNA recombination"/>
    <property type="evidence" value="ECO:0007669"/>
    <property type="project" value="UniProtKB-UniRule"/>
</dbReference>
<dbReference type="GO" id="GO:0030894">
    <property type="term" value="C:replisome"/>
    <property type="evidence" value="ECO:0007669"/>
    <property type="project" value="TreeGrafter"/>
</dbReference>
<dbReference type="FunFam" id="3.40.50.300:FF:000156">
    <property type="entry name" value="ATP-dependent DNA helicase recQ"/>
    <property type="match status" value="1"/>
</dbReference>
<keyword evidence="12" id="KW-0233">DNA recombination</keyword>
<gene>
    <name evidence="20" type="ORF">FHS83_001816</name>
</gene>
<dbReference type="Gene3D" id="3.40.50.300">
    <property type="entry name" value="P-loop containing nucleotide triphosphate hydrolases"/>
    <property type="match status" value="2"/>
</dbReference>
<dbReference type="Pfam" id="PF09382">
    <property type="entry name" value="RQC"/>
    <property type="match status" value="1"/>
</dbReference>
<keyword evidence="8 20" id="KW-0347">Helicase</keyword>
<dbReference type="CDD" id="cd17920">
    <property type="entry name" value="DEXHc_RecQ"/>
    <property type="match status" value="1"/>
</dbReference>
<evidence type="ECO:0000256" key="10">
    <source>
        <dbReference type="ARBA" id="ARBA00022840"/>
    </source>
</evidence>
<dbReference type="GO" id="GO:0005524">
    <property type="term" value="F:ATP binding"/>
    <property type="evidence" value="ECO:0007669"/>
    <property type="project" value="UniProtKB-KW"/>
</dbReference>
<dbReference type="Gene3D" id="1.10.150.80">
    <property type="entry name" value="HRDC domain"/>
    <property type="match status" value="1"/>
</dbReference>
<comment type="catalytic activity">
    <reaction evidence="15">
        <text>Couples ATP hydrolysis with the unwinding of duplex DNA by translocating in the 3'-5' direction.</text>
        <dbReference type="EC" id="5.6.2.4"/>
    </reaction>
</comment>
<dbReference type="GO" id="GO:0043138">
    <property type="term" value="F:3'-5' DNA helicase activity"/>
    <property type="evidence" value="ECO:0007669"/>
    <property type="project" value="UniProtKB-EC"/>
</dbReference>
<dbReference type="PROSITE" id="PS51194">
    <property type="entry name" value="HELICASE_CTER"/>
    <property type="match status" value="1"/>
</dbReference>
<dbReference type="PANTHER" id="PTHR13710:SF105">
    <property type="entry name" value="ATP-DEPENDENT DNA HELICASE Q1"/>
    <property type="match status" value="1"/>
</dbReference>
<dbReference type="SMART" id="SM00490">
    <property type="entry name" value="HELICc"/>
    <property type="match status" value="1"/>
</dbReference>
<reference evidence="20 21" key="1">
    <citation type="submission" date="2020-03" db="EMBL/GenBank/DDBJ databases">
        <title>Genomic Encyclopedia of Type Strains, Phase IV (KMG-IV): sequencing the most valuable type-strain genomes for metagenomic binning, comparative biology and taxonomic classification.</title>
        <authorList>
            <person name="Goeker M."/>
        </authorList>
    </citation>
    <scope>NUCLEOTIDE SEQUENCE [LARGE SCALE GENOMIC DNA]</scope>
    <source>
        <strain evidence="20 21">DSM 19867</strain>
    </source>
</reference>
<dbReference type="CDD" id="cd18794">
    <property type="entry name" value="SF2_C_RecQ"/>
    <property type="match status" value="1"/>
</dbReference>
<dbReference type="InterPro" id="IPR044876">
    <property type="entry name" value="HRDC_dom_sf"/>
</dbReference>
<feature type="domain" description="Helicase C-terminal" evidence="19">
    <location>
        <begin position="221"/>
        <end position="368"/>
    </location>
</feature>
<evidence type="ECO:0000259" key="18">
    <source>
        <dbReference type="PROSITE" id="PS51192"/>
    </source>
</evidence>
<evidence type="ECO:0000256" key="11">
    <source>
        <dbReference type="ARBA" id="ARBA00023125"/>
    </source>
</evidence>
<dbReference type="InterPro" id="IPR010997">
    <property type="entry name" value="HRDC-like_sf"/>
</dbReference>
<evidence type="ECO:0000256" key="2">
    <source>
        <dbReference type="ARBA" id="ARBA00001947"/>
    </source>
</evidence>
<evidence type="ECO:0000256" key="7">
    <source>
        <dbReference type="ARBA" id="ARBA00022801"/>
    </source>
</evidence>
<comment type="cofactor">
    <cofactor evidence="2">
        <name>Zn(2+)</name>
        <dbReference type="ChEBI" id="CHEBI:29105"/>
    </cofactor>
</comment>
<evidence type="ECO:0000259" key="19">
    <source>
        <dbReference type="PROSITE" id="PS51194"/>
    </source>
</evidence>
<dbReference type="GO" id="GO:0046872">
    <property type="term" value="F:metal ion binding"/>
    <property type="evidence" value="ECO:0007669"/>
    <property type="project" value="UniProtKB-KW"/>
</dbReference>
<dbReference type="FunFam" id="3.40.50.300:FF:001389">
    <property type="entry name" value="ATP-dependent DNA helicase RecQ"/>
    <property type="match status" value="1"/>
</dbReference>
<keyword evidence="5" id="KW-0547">Nucleotide-binding</keyword>
<evidence type="ECO:0000256" key="6">
    <source>
        <dbReference type="ARBA" id="ARBA00022763"/>
    </source>
</evidence>
<evidence type="ECO:0000256" key="4">
    <source>
        <dbReference type="ARBA" id="ARBA00022723"/>
    </source>
</evidence>